<dbReference type="SUPFAM" id="SSF46894">
    <property type="entry name" value="C-terminal effector domain of the bipartite response regulators"/>
    <property type="match status" value="1"/>
</dbReference>
<keyword evidence="1" id="KW-0812">Transmembrane</keyword>
<proteinExistence type="predicted"/>
<reference evidence="2" key="1">
    <citation type="journal article" date="2014" name="Int. J. Syst. Evol. Microbiol.">
        <title>Complete genome sequence of Corynebacterium casei LMG S-19264T (=DSM 44701T), isolated from a smear-ripened cheese.</title>
        <authorList>
            <consortium name="US DOE Joint Genome Institute (JGI-PGF)"/>
            <person name="Walter F."/>
            <person name="Albersmeier A."/>
            <person name="Kalinowski J."/>
            <person name="Ruckert C."/>
        </authorList>
    </citation>
    <scope>NUCLEOTIDE SEQUENCE</scope>
    <source>
        <strain evidence="2">CGMCC 1.12751</strain>
    </source>
</reference>
<dbReference type="AlphaFoldDB" id="A0A917LP33"/>
<evidence type="ECO:0000313" key="3">
    <source>
        <dbReference type="Proteomes" id="UP000625976"/>
    </source>
</evidence>
<dbReference type="SUPFAM" id="SSF48452">
    <property type="entry name" value="TPR-like"/>
    <property type="match status" value="1"/>
</dbReference>
<comment type="caution">
    <text evidence="2">The sequence shown here is derived from an EMBL/GenBank/DDBJ whole genome shotgun (WGS) entry which is preliminary data.</text>
</comment>
<keyword evidence="3" id="KW-1185">Reference proteome</keyword>
<dbReference type="Pfam" id="PF13424">
    <property type="entry name" value="TPR_12"/>
    <property type="match status" value="1"/>
</dbReference>
<evidence type="ECO:0000313" key="2">
    <source>
        <dbReference type="EMBL" id="GGG48026.1"/>
    </source>
</evidence>
<organism evidence="2 3">
    <name type="scientific">Bizionia arctica</name>
    <dbReference type="NCBI Taxonomy" id="1495645"/>
    <lineage>
        <taxon>Bacteria</taxon>
        <taxon>Pseudomonadati</taxon>
        <taxon>Bacteroidota</taxon>
        <taxon>Flavobacteriia</taxon>
        <taxon>Flavobacteriales</taxon>
        <taxon>Flavobacteriaceae</taxon>
        <taxon>Bizionia</taxon>
    </lineage>
</organism>
<dbReference type="InterPro" id="IPR011990">
    <property type="entry name" value="TPR-like_helical_dom_sf"/>
</dbReference>
<dbReference type="GO" id="GO:0003677">
    <property type="term" value="F:DNA binding"/>
    <property type="evidence" value="ECO:0007669"/>
    <property type="project" value="InterPro"/>
</dbReference>
<keyword evidence="1" id="KW-0472">Membrane</keyword>
<dbReference type="Gene3D" id="1.25.40.10">
    <property type="entry name" value="Tetratricopeptide repeat domain"/>
    <property type="match status" value="1"/>
</dbReference>
<dbReference type="RefSeq" id="WP_188464226.1">
    <property type="nucleotide sequence ID" value="NZ_BMFQ01000002.1"/>
</dbReference>
<name>A0A917LP33_9FLAO</name>
<sequence>MCFRHLLLGTYFLITCYCHAQESKNSKQALKQFDSLTVVMEQSFPEDDFKSYRRESFSEQQLQAYLSQHFQRLDLLPSIEGHHGFKLNNYLQSGNWFRQLGFPKESIKWYKVFFDYYNKHTPDLTQFEKDSLVPMQAYSYSELAENYANLGYLDSASLEHKKNIKFAKELNTISTPSAYNNYGLFFYWFKKDLDSALVYFNKAYVVTHRDYPNHTLIGSIRDNLADIYRDKNQPDKALPLYQTNFNFYQNFKNEKSQELDIPRLISAGSQLVETEIVLNKLDDAELTFSKLTHLTSIFSKLLLPSSKLEFLKAQEILLVAQQDYKKAYAIGEKRRILNDSLNSILKTADKKWQEELNTISLDRVALNFKIDRINKENEIQKQRSKLLIVSLSSSFVLILLLLLFLSRRQHLKNAKNKQLLAEQSRDLISFKNRELESEIESKKRDLSDFAINLTQNQEWAETLADKLKVIKQSEIKNREHLIDELEQDIRNKITVDSDTKDFYERLDKLSDSFYSELINLFPDLSKNEIRLCSLIRLKMDSRSIATLQNIALSSLNTSRYRLRKKLKLSEVENLDDFIQHL</sequence>
<dbReference type="EMBL" id="BMFQ01000002">
    <property type="protein sequence ID" value="GGG48026.1"/>
    <property type="molecule type" value="Genomic_DNA"/>
</dbReference>
<dbReference type="InterPro" id="IPR016032">
    <property type="entry name" value="Sig_transdc_resp-reg_C-effctor"/>
</dbReference>
<evidence type="ECO:0000256" key="1">
    <source>
        <dbReference type="SAM" id="Phobius"/>
    </source>
</evidence>
<evidence type="ECO:0008006" key="4">
    <source>
        <dbReference type="Google" id="ProtNLM"/>
    </source>
</evidence>
<reference evidence="2" key="2">
    <citation type="submission" date="2020-09" db="EMBL/GenBank/DDBJ databases">
        <authorList>
            <person name="Sun Q."/>
            <person name="Zhou Y."/>
        </authorList>
    </citation>
    <scope>NUCLEOTIDE SEQUENCE</scope>
    <source>
        <strain evidence="2">CGMCC 1.12751</strain>
    </source>
</reference>
<protein>
    <recommendedName>
        <fullName evidence="4">Tetratricopeptide repeat protein</fullName>
    </recommendedName>
</protein>
<keyword evidence="1" id="KW-1133">Transmembrane helix</keyword>
<gene>
    <name evidence="2" type="ORF">GCM10010976_19250</name>
</gene>
<dbReference type="GO" id="GO:0006355">
    <property type="term" value="P:regulation of DNA-templated transcription"/>
    <property type="evidence" value="ECO:0007669"/>
    <property type="project" value="InterPro"/>
</dbReference>
<feature type="transmembrane region" description="Helical" evidence="1">
    <location>
        <begin position="386"/>
        <end position="405"/>
    </location>
</feature>
<dbReference type="Proteomes" id="UP000625976">
    <property type="component" value="Unassembled WGS sequence"/>
</dbReference>
<accession>A0A917LP33</accession>